<dbReference type="GO" id="GO:0006508">
    <property type="term" value="P:proteolysis"/>
    <property type="evidence" value="ECO:0007669"/>
    <property type="project" value="UniProtKB-KW"/>
</dbReference>
<dbReference type="Pfam" id="PF00082">
    <property type="entry name" value="Peptidase_S8"/>
    <property type="match status" value="2"/>
</dbReference>
<keyword evidence="3 8" id="KW-0645">Protease</keyword>
<keyword evidence="15" id="KW-1185">Reference proteome</keyword>
<feature type="region of interest" description="Disordered" evidence="10">
    <location>
        <begin position="509"/>
        <end position="529"/>
    </location>
</feature>
<feature type="active site" description="Charge relay system" evidence="7 8">
    <location>
        <position position="136"/>
    </location>
</feature>
<evidence type="ECO:0000256" key="10">
    <source>
        <dbReference type="SAM" id="MobiDB-lite"/>
    </source>
</evidence>
<dbReference type="GO" id="GO:0005615">
    <property type="term" value="C:extracellular space"/>
    <property type="evidence" value="ECO:0007669"/>
    <property type="project" value="TreeGrafter"/>
</dbReference>
<feature type="domain" description="PA" evidence="13">
    <location>
        <begin position="344"/>
        <end position="420"/>
    </location>
</feature>
<dbReference type="InterPro" id="IPR037045">
    <property type="entry name" value="S8pro/Inhibitor_I9_sf"/>
</dbReference>
<dbReference type="InterPro" id="IPR022398">
    <property type="entry name" value="Peptidase_S8_His-AS"/>
</dbReference>
<name>A0A5C8KXT2_9GAMM</name>
<feature type="active site" description="Charge relay system" evidence="7 8">
    <location>
        <position position="449"/>
    </location>
</feature>
<keyword evidence="2" id="KW-0134">Cell wall</keyword>
<organism evidence="14 15">
    <name type="scientific">Alkalisalibacterium limincola</name>
    <dbReference type="NCBI Taxonomy" id="2699169"/>
    <lineage>
        <taxon>Bacteria</taxon>
        <taxon>Pseudomonadati</taxon>
        <taxon>Pseudomonadota</taxon>
        <taxon>Gammaproteobacteria</taxon>
        <taxon>Lysobacterales</taxon>
        <taxon>Lysobacteraceae</taxon>
        <taxon>Alkalisalibacterium</taxon>
    </lineage>
</organism>
<dbReference type="PROSITE" id="PS00137">
    <property type="entry name" value="SUBTILASE_HIS"/>
    <property type="match status" value="1"/>
</dbReference>
<keyword evidence="2" id="KW-0964">Secreted</keyword>
<accession>A0A5C8KXT2</accession>
<dbReference type="SUPFAM" id="SSF52743">
    <property type="entry name" value="Subtilisin-like"/>
    <property type="match status" value="1"/>
</dbReference>
<evidence type="ECO:0000313" key="14">
    <source>
        <dbReference type="EMBL" id="TXK64403.1"/>
    </source>
</evidence>
<keyword evidence="6 8" id="KW-0720">Serine protease</keyword>
<evidence type="ECO:0000313" key="15">
    <source>
        <dbReference type="Proteomes" id="UP000321248"/>
    </source>
</evidence>
<protein>
    <submittedName>
        <fullName evidence="14">S8 family serine peptidase</fullName>
    </submittedName>
</protein>
<dbReference type="InterPro" id="IPR050131">
    <property type="entry name" value="Peptidase_S8_subtilisin-like"/>
</dbReference>
<evidence type="ECO:0000259" key="13">
    <source>
        <dbReference type="Pfam" id="PF02225"/>
    </source>
</evidence>
<evidence type="ECO:0000259" key="12">
    <source>
        <dbReference type="Pfam" id="PF00082"/>
    </source>
</evidence>
<dbReference type="InterPro" id="IPR023827">
    <property type="entry name" value="Peptidase_S8_Asp-AS"/>
</dbReference>
<dbReference type="PROSITE" id="PS00138">
    <property type="entry name" value="SUBTILASE_SER"/>
    <property type="match status" value="1"/>
</dbReference>
<dbReference type="InterPro" id="IPR036852">
    <property type="entry name" value="Peptidase_S8/S53_dom_sf"/>
</dbReference>
<evidence type="ECO:0000256" key="4">
    <source>
        <dbReference type="ARBA" id="ARBA00022729"/>
    </source>
</evidence>
<dbReference type="Proteomes" id="UP000321248">
    <property type="component" value="Unassembled WGS sequence"/>
</dbReference>
<evidence type="ECO:0000256" key="8">
    <source>
        <dbReference type="PROSITE-ProRule" id="PRU01240"/>
    </source>
</evidence>
<dbReference type="OrthoDB" id="9790784at2"/>
<dbReference type="PANTHER" id="PTHR43806">
    <property type="entry name" value="PEPTIDASE S8"/>
    <property type="match status" value="1"/>
</dbReference>
<dbReference type="PRINTS" id="PR00723">
    <property type="entry name" value="SUBTILISIN"/>
</dbReference>
<evidence type="ECO:0000256" key="1">
    <source>
        <dbReference type="ARBA" id="ARBA00011073"/>
    </source>
</evidence>
<evidence type="ECO:0000256" key="3">
    <source>
        <dbReference type="ARBA" id="ARBA00022670"/>
    </source>
</evidence>
<dbReference type="GO" id="GO:0004252">
    <property type="term" value="F:serine-type endopeptidase activity"/>
    <property type="evidence" value="ECO:0007669"/>
    <property type="project" value="UniProtKB-UniRule"/>
</dbReference>
<keyword evidence="5 8" id="KW-0378">Hydrolase</keyword>
<dbReference type="Gene3D" id="3.40.50.200">
    <property type="entry name" value="Peptidase S8/S53 domain"/>
    <property type="match status" value="2"/>
</dbReference>
<feature type="compositionally biased region" description="Pro residues" evidence="10">
    <location>
        <begin position="514"/>
        <end position="527"/>
    </location>
</feature>
<dbReference type="PANTHER" id="PTHR43806:SF11">
    <property type="entry name" value="CEREVISIN-RELATED"/>
    <property type="match status" value="1"/>
</dbReference>
<dbReference type="Gene3D" id="3.30.70.80">
    <property type="entry name" value="Peptidase S8 propeptide/proteinase inhibitor I9"/>
    <property type="match status" value="1"/>
</dbReference>
<evidence type="ECO:0000256" key="7">
    <source>
        <dbReference type="PIRSR" id="PIRSR615500-1"/>
    </source>
</evidence>
<feature type="active site" description="Charge relay system" evidence="7 8">
    <location>
        <position position="166"/>
    </location>
</feature>
<reference evidence="14 15" key="1">
    <citation type="submission" date="2019-08" db="EMBL/GenBank/DDBJ databases">
        <authorList>
            <person name="Karlyshev A.V."/>
        </authorList>
    </citation>
    <scope>NUCLEOTIDE SEQUENCE [LARGE SCALE GENOMIC DNA]</scope>
    <source>
        <strain evidence="14 15">Alg18-2.2</strain>
    </source>
</reference>
<dbReference type="Pfam" id="PF02225">
    <property type="entry name" value="PA"/>
    <property type="match status" value="1"/>
</dbReference>
<evidence type="ECO:0000256" key="11">
    <source>
        <dbReference type="SAM" id="SignalP"/>
    </source>
</evidence>
<dbReference type="Gene3D" id="3.50.30.30">
    <property type="match status" value="1"/>
</dbReference>
<dbReference type="SUPFAM" id="SSF54897">
    <property type="entry name" value="Protease propeptides/inhibitors"/>
    <property type="match status" value="1"/>
</dbReference>
<feature type="signal peptide" evidence="11">
    <location>
        <begin position="1"/>
        <end position="25"/>
    </location>
</feature>
<dbReference type="AlphaFoldDB" id="A0A5C8KXT2"/>
<evidence type="ECO:0000256" key="9">
    <source>
        <dbReference type="RuleBase" id="RU003355"/>
    </source>
</evidence>
<proteinExistence type="inferred from homology"/>
<evidence type="ECO:0000256" key="6">
    <source>
        <dbReference type="ARBA" id="ARBA00022825"/>
    </source>
</evidence>
<comment type="similarity">
    <text evidence="1 8 9">Belongs to the peptidase S8 family.</text>
</comment>
<dbReference type="Gene3D" id="2.60.120.380">
    <property type="match status" value="1"/>
</dbReference>
<evidence type="ECO:0000256" key="5">
    <source>
        <dbReference type="ARBA" id="ARBA00022801"/>
    </source>
</evidence>
<feature type="domain" description="Peptidase S8/S53" evidence="12">
    <location>
        <begin position="432"/>
        <end position="497"/>
    </location>
</feature>
<evidence type="ECO:0000256" key="2">
    <source>
        <dbReference type="ARBA" id="ARBA00022512"/>
    </source>
</evidence>
<dbReference type="InterPro" id="IPR000209">
    <property type="entry name" value="Peptidase_S8/S53_dom"/>
</dbReference>
<dbReference type="InterPro" id="IPR023828">
    <property type="entry name" value="Peptidase_S8_Ser-AS"/>
</dbReference>
<feature type="chain" id="PRO_5022935627" evidence="11">
    <location>
        <begin position="26"/>
        <end position="595"/>
    </location>
</feature>
<dbReference type="PROSITE" id="PS51892">
    <property type="entry name" value="SUBTILASE"/>
    <property type="match status" value="1"/>
</dbReference>
<sequence length="595" mass="60860">MKKRMLVTAMAVGLAATAGAGSAFAKDAGERVWIGFHDGQQVSMQRTLQREGAEVHFEFNEIGAVVATLSQDAITRLKESGAVKYIEPDHKRYPMGSIVPYGIDLVQARDVWDSNRDGSIDAGAPTGEGVTVCVIDSGLTAGHQDFANIDVIGGYPEGWDNDRCGHGTHVAGSIAADFNGEGVVGVSPGAVSLYIVKVFGNSSTASCQWSYSSTLVDAAQRCADAGASVINMSLGGGGSSTAEGNAFQALRDQGVLSVAAAGNGGDTSLSFPASYDAVVSVGGVDSQKNHYTASQRNAQVELAAPGVGVLSTVGYSDSDFSVAGSGYMVGAMDGTVEATASGDLAEGGLCLEALSDVDGKIVLCERGQISFADKALNAVAGGAAGVVVYNNAPGGFSGTLGGVAVSVPVLSLSQEDGQALVADSLGMSASVSTIFTYPANGYDTYSGTSMASPHVAGAAAVAWSEDPELSLTQVLHALIAGAEDLGAEGRDHLFGHGLIQLKDTIDIIRSGDIPEPPPPPPPPPPPESTALVNGELVELDPIPGGQWARYYIDVPAGAENLVMELRPLEGATGDGDIYVRFGDMPSTTEYDCVRG</sequence>
<feature type="domain" description="Peptidase S8/S53" evidence="12">
    <location>
        <begin position="127"/>
        <end position="340"/>
    </location>
</feature>
<comment type="caution">
    <text evidence="14">The sequence shown here is derived from an EMBL/GenBank/DDBJ whole genome shotgun (WGS) entry which is preliminary data.</text>
</comment>
<dbReference type="InterPro" id="IPR003137">
    <property type="entry name" value="PA_domain"/>
</dbReference>
<gene>
    <name evidence="14" type="ORF">FU658_05775</name>
</gene>
<dbReference type="InterPro" id="IPR015500">
    <property type="entry name" value="Peptidase_S8_subtilisin-rel"/>
</dbReference>
<dbReference type="EMBL" id="VRTS01000003">
    <property type="protein sequence ID" value="TXK64403.1"/>
    <property type="molecule type" value="Genomic_DNA"/>
</dbReference>
<keyword evidence="4 11" id="KW-0732">Signal</keyword>
<dbReference type="PROSITE" id="PS00136">
    <property type="entry name" value="SUBTILASE_ASP"/>
    <property type="match status" value="1"/>
</dbReference>